<organism evidence="1">
    <name type="scientific">Hyperionvirus sp</name>
    <dbReference type="NCBI Taxonomy" id="2487770"/>
    <lineage>
        <taxon>Viruses</taxon>
        <taxon>Varidnaviria</taxon>
        <taxon>Bamfordvirae</taxon>
        <taxon>Nucleocytoviricota</taxon>
        <taxon>Megaviricetes</taxon>
        <taxon>Imitervirales</taxon>
        <taxon>Mimiviridae</taxon>
        <taxon>Klosneuvirinae</taxon>
    </lineage>
</organism>
<proteinExistence type="predicted"/>
<reference evidence="1" key="1">
    <citation type="submission" date="2018-10" db="EMBL/GenBank/DDBJ databases">
        <title>Hidden diversity of soil giant viruses.</title>
        <authorList>
            <person name="Schulz F."/>
            <person name="Alteio L."/>
            <person name="Goudeau D."/>
            <person name="Ryan E.M."/>
            <person name="Malmstrom R.R."/>
            <person name="Blanchard J."/>
            <person name="Woyke T."/>
        </authorList>
    </citation>
    <scope>NUCLEOTIDE SEQUENCE</scope>
    <source>
        <strain evidence="1">HYV1</strain>
    </source>
</reference>
<evidence type="ECO:0000313" key="1">
    <source>
        <dbReference type="EMBL" id="AYV83027.1"/>
    </source>
</evidence>
<gene>
    <name evidence="1" type="ORF">Hyperionvirus3_173</name>
</gene>
<accession>A0A3G5A710</accession>
<protein>
    <submittedName>
        <fullName evidence="1">Uncharacterized protein</fullName>
    </submittedName>
</protein>
<name>A0A3G5A710_9VIRU</name>
<sequence>MAFRAPPFSRRPCRNGKGCSRPNCWFFHPITSAADICSKGLGCLGECKLIHVGRRDSTCRYGVTCMFIGTCLFWHPSPTAAPAGAAGAPAGMVPPCNYSFLCLRKKTCAAKHETKDEYYNRLRKIRPFHAFNSVFTRNSLNEEIVDDHKKAPHKCDCPRCDQKIAGTNPYCSDQCGGFFPKWPQKSSINGHGTANPGGCYHEHSRCNIPKCKQKCDTCVVAPNHIANPFCKYHAPKCDCGIPTFSNASCPRVIDPTDVEVARMMHSYNEKCLRCYRIP</sequence>
<dbReference type="EMBL" id="MK072385">
    <property type="protein sequence ID" value="AYV83027.1"/>
    <property type="molecule type" value="Genomic_DNA"/>
</dbReference>
<dbReference type="Gene3D" id="4.10.1000.30">
    <property type="match status" value="1"/>
</dbReference>